<dbReference type="KEGG" id="nyu:D7D52_25550"/>
<dbReference type="PANTHER" id="PTHR46044">
    <property type="entry name" value="NITRILASE"/>
    <property type="match status" value="1"/>
</dbReference>
<name>A0A386ZJ75_9NOCA</name>
<dbReference type="InterPro" id="IPR000132">
    <property type="entry name" value="Nitrilase/CN_hydratase_CS"/>
</dbReference>
<evidence type="ECO:0000256" key="2">
    <source>
        <dbReference type="ARBA" id="ARBA00022801"/>
    </source>
</evidence>
<feature type="domain" description="CN hydrolase" evidence="4">
    <location>
        <begin position="29"/>
        <end position="300"/>
    </location>
</feature>
<dbReference type="PROSITE" id="PS50263">
    <property type="entry name" value="CN_HYDROLASE"/>
    <property type="match status" value="1"/>
</dbReference>
<keyword evidence="6" id="KW-1185">Reference proteome</keyword>
<comment type="similarity">
    <text evidence="1">Belongs to the carbon-nitrogen hydrolase superfamily. Nitrilase family.</text>
</comment>
<evidence type="ECO:0000259" key="4">
    <source>
        <dbReference type="PROSITE" id="PS50263"/>
    </source>
</evidence>
<dbReference type="InterPro" id="IPR036526">
    <property type="entry name" value="C-N_Hydrolase_sf"/>
</dbReference>
<dbReference type="PANTHER" id="PTHR46044:SF14">
    <property type="entry name" value="ARYLACETONITRILASE"/>
    <property type="match status" value="1"/>
</dbReference>
<gene>
    <name evidence="5" type="ORF">D7D52_25550</name>
</gene>
<sequence length="308" mass="33714">MSLFGARVRRRVIAQIIRPVEGAEVPTKVRVAAVQAEPRWLDLRAGVQQAIELIEDAAAGGAQLVAFPESFLPGYPWWLWLDSVSWGQGFFARYRTNSMTVGRTEFRRIADAARRHRIHVLLGFSERCGSALYLSQCLIDDRGVLLGVRRKPELTPLEHKIFRCGEPGESEVFRTGIGRIAVQGGSEQLHLPARRELERTGAQIHVVSWPGFIVARDVDWGVRVNNAATLWYAVVGQLNVIAACAVMDVAGSESRQGCESAKQLVRGPGGHARIFAPGGEELASPLGGHEQGLLYADLELDLSCESAA</sequence>
<proteinExistence type="inferred from homology"/>
<dbReference type="AlphaFoldDB" id="A0A386ZJ75"/>
<protein>
    <submittedName>
        <fullName evidence="5">Carbon-nitrogen hydrolase family protein</fullName>
    </submittedName>
</protein>
<dbReference type="Gene3D" id="3.60.110.10">
    <property type="entry name" value="Carbon-nitrogen hydrolase"/>
    <property type="match status" value="1"/>
</dbReference>
<organism evidence="5 6">
    <name type="scientific">Nocardia yunnanensis</name>
    <dbReference type="NCBI Taxonomy" id="2382165"/>
    <lineage>
        <taxon>Bacteria</taxon>
        <taxon>Bacillati</taxon>
        <taxon>Actinomycetota</taxon>
        <taxon>Actinomycetes</taxon>
        <taxon>Mycobacteriales</taxon>
        <taxon>Nocardiaceae</taxon>
        <taxon>Nocardia</taxon>
    </lineage>
</organism>
<dbReference type="GO" id="GO:0000257">
    <property type="term" value="F:nitrilase activity"/>
    <property type="evidence" value="ECO:0007669"/>
    <property type="project" value="UniProtKB-ARBA"/>
</dbReference>
<dbReference type="Proteomes" id="UP000267164">
    <property type="component" value="Chromosome"/>
</dbReference>
<dbReference type="SUPFAM" id="SSF56317">
    <property type="entry name" value="Carbon-nitrogen hydrolase"/>
    <property type="match status" value="1"/>
</dbReference>
<accession>A0A386ZJ75</accession>
<dbReference type="InterPro" id="IPR044149">
    <property type="entry name" value="Nitrilases_CHs"/>
</dbReference>
<evidence type="ECO:0000313" key="5">
    <source>
        <dbReference type="EMBL" id="AYF76625.1"/>
    </source>
</evidence>
<dbReference type="OrthoDB" id="9811121at2"/>
<dbReference type="PROSITE" id="PS00920">
    <property type="entry name" value="NITRIL_CHT_1"/>
    <property type="match status" value="1"/>
</dbReference>
<evidence type="ECO:0000256" key="1">
    <source>
        <dbReference type="ARBA" id="ARBA00008129"/>
    </source>
</evidence>
<evidence type="ECO:0000256" key="3">
    <source>
        <dbReference type="PROSITE-ProRule" id="PRU10139"/>
    </source>
</evidence>
<dbReference type="Pfam" id="PF00795">
    <property type="entry name" value="CN_hydrolase"/>
    <property type="match status" value="1"/>
</dbReference>
<reference evidence="5 6" key="1">
    <citation type="submission" date="2018-09" db="EMBL/GenBank/DDBJ databases">
        <title>Nocardia yunnanensis sp. nov., an actinomycete isolated from a soil sample.</title>
        <authorList>
            <person name="Zhang J."/>
        </authorList>
    </citation>
    <scope>NUCLEOTIDE SEQUENCE [LARGE SCALE GENOMIC DNA]</scope>
    <source>
        <strain evidence="5 6">CFHS0054</strain>
    </source>
</reference>
<dbReference type="EMBL" id="CP032568">
    <property type="protein sequence ID" value="AYF76625.1"/>
    <property type="molecule type" value="Genomic_DNA"/>
</dbReference>
<feature type="active site" description="Proton acceptor" evidence="3">
    <location>
        <position position="69"/>
    </location>
</feature>
<evidence type="ECO:0000313" key="6">
    <source>
        <dbReference type="Proteomes" id="UP000267164"/>
    </source>
</evidence>
<keyword evidence="2 5" id="KW-0378">Hydrolase</keyword>
<dbReference type="InterPro" id="IPR003010">
    <property type="entry name" value="C-N_Hydrolase"/>
</dbReference>